<evidence type="ECO:0000256" key="4">
    <source>
        <dbReference type="ARBA" id="ARBA00022827"/>
    </source>
</evidence>
<dbReference type="InterPro" id="IPR016156">
    <property type="entry name" value="FAD/NAD-linked_Rdtase_dimer_sf"/>
</dbReference>
<dbReference type="Pfam" id="PF07992">
    <property type="entry name" value="Pyr_redox_2"/>
    <property type="match status" value="1"/>
</dbReference>
<keyword evidence="6" id="KW-0676">Redox-active center</keyword>
<gene>
    <name evidence="8" type="ORF">CYCCA115_LOCUS5883</name>
</gene>
<dbReference type="Proteomes" id="UP001295423">
    <property type="component" value="Unassembled WGS sequence"/>
</dbReference>
<accession>A0AAD2FKM3</accession>
<evidence type="ECO:0000256" key="2">
    <source>
        <dbReference type="ARBA" id="ARBA00009130"/>
    </source>
</evidence>
<evidence type="ECO:0000256" key="3">
    <source>
        <dbReference type="ARBA" id="ARBA00022630"/>
    </source>
</evidence>
<dbReference type="InterPro" id="IPR004099">
    <property type="entry name" value="Pyr_nucl-diS_OxRdtase_dimer"/>
</dbReference>
<dbReference type="AlphaFoldDB" id="A0AAD2FKM3"/>
<keyword evidence="5" id="KW-0560">Oxidoreductase</keyword>
<dbReference type="PRINTS" id="PR00368">
    <property type="entry name" value="FADPNR"/>
</dbReference>
<dbReference type="SUPFAM" id="SSF51905">
    <property type="entry name" value="FAD/NAD(P)-binding domain"/>
    <property type="match status" value="1"/>
</dbReference>
<dbReference type="InterPro" id="IPR036873">
    <property type="entry name" value="Rhodanese-like_dom_sf"/>
</dbReference>
<keyword evidence="4" id="KW-0274">FAD</keyword>
<evidence type="ECO:0000259" key="7">
    <source>
        <dbReference type="PROSITE" id="PS50206"/>
    </source>
</evidence>
<evidence type="ECO:0000256" key="6">
    <source>
        <dbReference type="ARBA" id="ARBA00023284"/>
    </source>
</evidence>
<evidence type="ECO:0000256" key="5">
    <source>
        <dbReference type="ARBA" id="ARBA00023002"/>
    </source>
</evidence>
<reference evidence="8" key="1">
    <citation type="submission" date="2023-08" db="EMBL/GenBank/DDBJ databases">
        <authorList>
            <person name="Audoor S."/>
            <person name="Bilcke G."/>
        </authorList>
    </citation>
    <scope>NUCLEOTIDE SEQUENCE</scope>
</reference>
<keyword evidence="9" id="KW-1185">Reference proteome</keyword>
<dbReference type="PRINTS" id="PR00411">
    <property type="entry name" value="PNDRDTASEI"/>
</dbReference>
<comment type="cofactor">
    <cofactor evidence="1">
        <name>FAD</name>
        <dbReference type="ChEBI" id="CHEBI:57692"/>
    </cofactor>
</comment>
<proteinExistence type="inferred from homology"/>
<dbReference type="EMBL" id="CAKOGP040000668">
    <property type="protein sequence ID" value="CAJ1937918.1"/>
    <property type="molecule type" value="Genomic_DNA"/>
</dbReference>
<sequence>MKIVIIGGVAGGASAAARARRLDEKAEIVLLQSGPDVSYASCGMPYFIGGEIADRKKMAVQTPQSLHDRLELDVRVNVKVQSIDTAAKKVSARNESTGEVYEETYDHLVLAVGAAPFKPPIPGIDRPGLFSLRSLQDMDHIVSWLDKKAKDTKDLHCVVAGAGFVGLEMVEQLVHRGAKVTLVEMMPQILGPLDEEMAILLQNDLVAKGVTVITGDGISEFKEAPEDPEASILTLGSGKVLPAAHMTILGLGVRPDTKVVKDAGIEVTPRGHIKVDEYLQTSAPNVWAVGDAVEVKNPLLEGEMWAVPLAGPANRQGRMVADNIIRGLVRKYKGTYGTSVVRSFDLYAAAVGMNEKMMIAKNLPYSCIHIHPGSHAGYYPGAKSVHLKLIFNPKTGDIYGAQAVGEDGVEKRIDVIATAMQGHLKVDDLADLELCYAPPVGSAKDVVNMAGMSAQNIVEGLVSQVEWKDLEKLAHDDKTLILDVRNQGEIASSGKLAHDAMNIPLNDLRTRLDEIPKDKHIVVSCQSGQRAYYAYRILKQHGFEHVDNLGGAYATFHSIHPDEIDA</sequence>
<dbReference type="Gene3D" id="3.50.50.60">
    <property type="entry name" value="FAD/NAD(P)-binding domain"/>
    <property type="match status" value="2"/>
</dbReference>
<dbReference type="Pfam" id="PF02852">
    <property type="entry name" value="Pyr_redox_dim"/>
    <property type="match status" value="1"/>
</dbReference>
<protein>
    <recommendedName>
        <fullName evidence="7">Rhodanese domain-containing protein</fullName>
    </recommendedName>
</protein>
<dbReference type="Pfam" id="PF00581">
    <property type="entry name" value="Rhodanese"/>
    <property type="match status" value="1"/>
</dbReference>
<dbReference type="PROSITE" id="PS50206">
    <property type="entry name" value="RHODANESE_3"/>
    <property type="match status" value="1"/>
</dbReference>
<dbReference type="SUPFAM" id="SSF52821">
    <property type="entry name" value="Rhodanese/Cell cycle control phosphatase"/>
    <property type="match status" value="1"/>
</dbReference>
<dbReference type="PANTHER" id="PTHR43429:SF1">
    <property type="entry name" value="NAD(P)H SULFUR OXIDOREDUCTASE (COA-DEPENDENT)"/>
    <property type="match status" value="1"/>
</dbReference>
<comment type="similarity">
    <text evidence="2">Belongs to the class-III pyridine nucleotide-disulfide oxidoreductase family.</text>
</comment>
<feature type="domain" description="Rhodanese" evidence="7">
    <location>
        <begin position="475"/>
        <end position="565"/>
    </location>
</feature>
<dbReference type="Gene3D" id="3.40.250.10">
    <property type="entry name" value="Rhodanese-like domain"/>
    <property type="match status" value="1"/>
</dbReference>
<name>A0AAD2FKM3_9STRA</name>
<dbReference type="InterPro" id="IPR050260">
    <property type="entry name" value="FAD-bd_OxRdtase"/>
</dbReference>
<evidence type="ECO:0000256" key="1">
    <source>
        <dbReference type="ARBA" id="ARBA00001974"/>
    </source>
</evidence>
<keyword evidence="3" id="KW-0285">Flavoprotein</keyword>
<dbReference type="GO" id="GO:0016491">
    <property type="term" value="F:oxidoreductase activity"/>
    <property type="evidence" value="ECO:0007669"/>
    <property type="project" value="UniProtKB-KW"/>
</dbReference>
<dbReference type="InterPro" id="IPR001763">
    <property type="entry name" value="Rhodanese-like_dom"/>
</dbReference>
<comment type="caution">
    <text evidence="8">The sequence shown here is derived from an EMBL/GenBank/DDBJ whole genome shotgun (WGS) entry which is preliminary data.</text>
</comment>
<dbReference type="InterPro" id="IPR036188">
    <property type="entry name" value="FAD/NAD-bd_sf"/>
</dbReference>
<organism evidence="8 9">
    <name type="scientific">Cylindrotheca closterium</name>
    <dbReference type="NCBI Taxonomy" id="2856"/>
    <lineage>
        <taxon>Eukaryota</taxon>
        <taxon>Sar</taxon>
        <taxon>Stramenopiles</taxon>
        <taxon>Ochrophyta</taxon>
        <taxon>Bacillariophyta</taxon>
        <taxon>Bacillariophyceae</taxon>
        <taxon>Bacillariophycidae</taxon>
        <taxon>Bacillariales</taxon>
        <taxon>Bacillariaceae</taxon>
        <taxon>Cylindrotheca</taxon>
    </lineage>
</organism>
<dbReference type="PANTHER" id="PTHR43429">
    <property type="entry name" value="PYRIDINE NUCLEOTIDE-DISULFIDE OXIDOREDUCTASE DOMAIN-CONTAINING"/>
    <property type="match status" value="1"/>
</dbReference>
<dbReference type="InterPro" id="IPR023753">
    <property type="entry name" value="FAD/NAD-binding_dom"/>
</dbReference>
<dbReference type="SMART" id="SM00450">
    <property type="entry name" value="RHOD"/>
    <property type="match status" value="1"/>
</dbReference>
<evidence type="ECO:0000313" key="8">
    <source>
        <dbReference type="EMBL" id="CAJ1937918.1"/>
    </source>
</evidence>
<evidence type="ECO:0000313" key="9">
    <source>
        <dbReference type="Proteomes" id="UP001295423"/>
    </source>
</evidence>
<dbReference type="SUPFAM" id="SSF55424">
    <property type="entry name" value="FAD/NAD-linked reductases, dimerisation (C-terminal) domain"/>
    <property type="match status" value="1"/>
</dbReference>